<keyword evidence="1 2" id="KW-0378">Hydrolase</keyword>
<proteinExistence type="inferred from homology"/>
<dbReference type="PRINTS" id="PR00502">
    <property type="entry name" value="NUDIXFAMILY"/>
</dbReference>
<evidence type="ECO:0000256" key="1">
    <source>
        <dbReference type="ARBA" id="ARBA00022801"/>
    </source>
</evidence>
<feature type="domain" description="Nudix hydrolase" evidence="3">
    <location>
        <begin position="8"/>
        <end position="135"/>
    </location>
</feature>
<accession>A0A0G0N3X1</accession>
<dbReference type="Pfam" id="PF00293">
    <property type="entry name" value="NUDIX"/>
    <property type="match status" value="1"/>
</dbReference>
<sequence length="146" mass="16288">MKIDKKRPKIVGVVALIIQKNKILCVKRLGLEGKGSLSLPGGRLEEGEDLKEGLLREIKEETGYSITLLAGRPCFSGKISYEGKPAIFYIYEADISGGVEKIQKEEVEKLIWVSGKDYIGSLRENKFLVGVINDLEKLMIDKGLYE</sequence>
<dbReference type="Gene3D" id="3.90.79.10">
    <property type="entry name" value="Nucleoside Triphosphate Pyrophosphohydrolase"/>
    <property type="match status" value="1"/>
</dbReference>
<evidence type="ECO:0000313" key="4">
    <source>
        <dbReference type="EMBL" id="KKR10909.1"/>
    </source>
</evidence>
<dbReference type="Proteomes" id="UP000034690">
    <property type="component" value="Unassembled WGS sequence"/>
</dbReference>
<dbReference type="PANTHER" id="PTHR43736">
    <property type="entry name" value="ADP-RIBOSE PYROPHOSPHATASE"/>
    <property type="match status" value="1"/>
</dbReference>
<organism evidence="4 5">
    <name type="scientific">Candidatus Woesebacteria bacterium GW2011_GWA1_39_21b</name>
    <dbReference type="NCBI Taxonomy" id="1618551"/>
    <lineage>
        <taxon>Bacteria</taxon>
        <taxon>Candidatus Woeseibacteriota</taxon>
    </lineage>
</organism>
<name>A0A0G0N3X1_9BACT</name>
<protein>
    <recommendedName>
        <fullName evidence="3">Nudix hydrolase domain-containing protein</fullName>
    </recommendedName>
</protein>
<evidence type="ECO:0000259" key="3">
    <source>
        <dbReference type="PROSITE" id="PS51462"/>
    </source>
</evidence>
<dbReference type="CDD" id="cd02883">
    <property type="entry name" value="NUDIX_Hydrolase"/>
    <property type="match status" value="1"/>
</dbReference>
<reference evidence="4 5" key="1">
    <citation type="journal article" date="2015" name="Nature">
        <title>rRNA introns, odd ribosomes, and small enigmatic genomes across a large radiation of phyla.</title>
        <authorList>
            <person name="Brown C.T."/>
            <person name="Hug L.A."/>
            <person name="Thomas B.C."/>
            <person name="Sharon I."/>
            <person name="Castelle C.J."/>
            <person name="Singh A."/>
            <person name="Wilkins M.J."/>
            <person name="Williams K.H."/>
            <person name="Banfield J.F."/>
        </authorList>
    </citation>
    <scope>NUCLEOTIDE SEQUENCE [LARGE SCALE GENOMIC DNA]</scope>
</reference>
<dbReference type="AlphaFoldDB" id="A0A0G0N3X1"/>
<dbReference type="GO" id="GO:0016787">
    <property type="term" value="F:hydrolase activity"/>
    <property type="evidence" value="ECO:0007669"/>
    <property type="project" value="UniProtKB-KW"/>
</dbReference>
<dbReference type="InterPro" id="IPR020084">
    <property type="entry name" value="NUDIX_hydrolase_CS"/>
</dbReference>
<gene>
    <name evidence="4" type="ORF">UT40_C0043G0002</name>
</gene>
<comment type="caution">
    <text evidence="4">The sequence shown here is derived from an EMBL/GenBank/DDBJ whole genome shotgun (WGS) entry which is preliminary data.</text>
</comment>
<evidence type="ECO:0000256" key="2">
    <source>
        <dbReference type="RuleBase" id="RU003476"/>
    </source>
</evidence>
<evidence type="ECO:0000313" key="5">
    <source>
        <dbReference type="Proteomes" id="UP000034690"/>
    </source>
</evidence>
<comment type="similarity">
    <text evidence="2">Belongs to the Nudix hydrolase family.</text>
</comment>
<dbReference type="SUPFAM" id="SSF55811">
    <property type="entry name" value="Nudix"/>
    <property type="match status" value="1"/>
</dbReference>
<dbReference type="EMBL" id="LBWQ01000043">
    <property type="protein sequence ID" value="KKR10909.1"/>
    <property type="molecule type" value="Genomic_DNA"/>
</dbReference>
<dbReference type="InterPro" id="IPR000086">
    <property type="entry name" value="NUDIX_hydrolase_dom"/>
</dbReference>
<dbReference type="InterPro" id="IPR020476">
    <property type="entry name" value="Nudix_hydrolase"/>
</dbReference>
<dbReference type="PROSITE" id="PS51462">
    <property type="entry name" value="NUDIX"/>
    <property type="match status" value="1"/>
</dbReference>
<dbReference type="PROSITE" id="PS00893">
    <property type="entry name" value="NUDIX_BOX"/>
    <property type="match status" value="1"/>
</dbReference>
<dbReference type="InterPro" id="IPR015797">
    <property type="entry name" value="NUDIX_hydrolase-like_dom_sf"/>
</dbReference>
<dbReference type="PANTHER" id="PTHR43736:SF1">
    <property type="entry name" value="DIHYDRONEOPTERIN TRIPHOSPHATE DIPHOSPHATASE"/>
    <property type="match status" value="1"/>
</dbReference>